<dbReference type="EMBL" id="CM037027">
    <property type="protein sequence ID" value="KAH7658800.1"/>
    <property type="molecule type" value="Genomic_DNA"/>
</dbReference>
<name>A0ACB7UF20_DIOAL</name>
<reference evidence="2" key="1">
    <citation type="journal article" date="2022" name="Nat. Commun.">
        <title>Chromosome evolution and the genetic basis of agronomically important traits in greater yam.</title>
        <authorList>
            <person name="Bredeson J.V."/>
            <person name="Lyons J.B."/>
            <person name="Oniyinde I.O."/>
            <person name="Okereke N.R."/>
            <person name="Kolade O."/>
            <person name="Nnabue I."/>
            <person name="Nwadili C.O."/>
            <person name="Hribova E."/>
            <person name="Parker M."/>
            <person name="Nwogha J."/>
            <person name="Shu S."/>
            <person name="Carlson J."/>
            <person name="Kariba R."/>
            <person name="Muthemba S."/>
            <person name="Knop K."/>
            <person name="Barton G.J."/>
            <person name="Sherwood A.V."/>
            <person name="Lopez-Montes A."/>
            <person name="Asiedu R."/>
            <person name="Jamnadass R."/>
            <person name="Muchugi A."/>
            <person name="Goodstein D."/>
            <person name="Egesi C.N."/>
            <person name="Featherston J."/>
            <person name="Asfaw A."/>
            <person name="Simpson G.G."/>
            <person name="Dolezel J."/>
            <person name="Hendre P.S."/>
            <person name="Van Deynze A."/>
            <person name="Kumar P.L."/>
            <person name="Obidiegwu J.E."/>
            <person name="Bhattacharjee R."/>
            <person name="Rokhsar D.S."/>
        </authorList>
    </citation>
    <scope>NUCLEOTIDE SEQUENCE [LARGE SCALE GENOMIC DNA]</scope>
    <source>
        <strain evidence="2">cv. TDa95/00328</strain>
    </source>
</reference>
<organism evidence="1 2">
    <name type="scientific">Dioscorea alata</name>
    <name type="common">Purple yam</name>
    <dbReference type="NCBI Taxonomy" id="55571"/>
    <lineage>
        <taxon>Eukaryota</taxon>
        <taxon>Viridiplantae</taxon>
        <taxon>Streptophyta</taxon>
        <taxon>Embryophyta</taxon>
        <taxon>Tracheophyta</taxon>
        <taxon>Spermatophyta</taxon>
        <taxon>Magnoliopsida</taxon>
        <taxon>Liliopsida</taxon>
        <taxon>Dioscoreales</taxon>
        <taxon>Dioscoreaceae</taxon>
        <taxon>Dioscorea</taxon>
    </lineage>
</organism>
<gene>
    <name evidence="1" type="ORF">IHE45_17G113500</name>
</gene>
<accession>A0ACB7UF20</accession>
<evidence type="ECO:0000313" key="1">
    <source>
        <dbReference type="EMBL" id="KAH7658800.1"/>
    </source>
</evidence>
<sequence length="380" mass="43124">MFYFHQASSLLLLLLLLLLHLLVGFHVKEETRRKVTACAKKWRSSENHHQHQQDILATSSLPPLPNFHAVSTHHECNQSLIFNNGDEYHDFIPSCNTIMVQDLGFHHWTNTGPSFMNLYSQNQETMPQIKEEFVDSLNNTFLPNSSINSHLNQIPSPSPFPFSMAMDLRSLDILASSKLARSFYHPSMNSKMFFNEDALHELAHHHHHHQEQEQETHVLSNGHHHYQMKTSAHGVSEEKRSVNNICQSAAAAAAAAKKHRLDSRSSTFSHFKVRKEKLGDRIAALQQLVSPFGKTDTASVLMEAIGYIKFLQDQVETLSVPYMRSSGNKKLRTFQGEERDELKPDLRSRGLCLVPLSCTSYVTDENGGLWSSPNFRGGTN</sequence>
<protein>
    <submittedName>
        <fullName evidence="1">Myc-type basic helix-loop-helix (BHLH) domain-containing protein</fullName>
    </submittedName>
</protein>
<proteinExistence type="predicted"/>
<comment type="caution">
    <text evidence="1">The sequence shown here is derived from an EMBL/GenBank/DDBJ whole genome shotgun (WGS) entry which is preliminary data.</text>
</comment>
<dbReference type="Proteomes" id="UP000827976">
    <property type="component" value="Chromosome 17"/>
</dbReference>
<keyword evidence="2" id="KW-1185">Reference proteome</keyword>
<evidence type="ECO:0000313" key="2">
    <source>
        <dbReference type="Proteomes" id="UP000827976"/>
    </source>
</evidence>